<comment type="caution">
    <text evidence="4">The sequence shown here is derived from an EMBL/GenBank/DDBJ whole genome shotgun (WGS) entry which is preliminary data.</text>
</comment>
<reference evidence="5" key="1">
    <citation type="journal article" date="2019" name="Int. J. Syst. Evol. Microbiol.">
        <title>The Global Catalogue of Microorganisms (GCM) 10K type strain sequencing project: providing services to taxonomists for standard genome sequencing and annotation.</title>
        <authorList>
            <consortium name="The Broad Institute Genomics Platform"/>
            <consortium name="The Broad Institute Genome Sequencing Center for Infectious Disease"/>
            <person name="Wu L."/>
            <person name="Ma J."/>
        </authorList>
    </citation>
    <scope>NUCLEOTIDE SEQUENCE [LARGE SCALE GENOMIC DNA]</scope>
    <source>
        <strain evidence="5">NBRC 110140</strain>
    </source>
</reference>
<feature type="domain" description="SPOR" evidence="3">
    <location>
        <begin position="204"/>
        <end position="289"/>
    </location>
</feature>
<evidence type="ECO:0000259" key="3">
    <source>
        <dbReference type="PROSITE" id="PS51724"/>
    </source>
</evidence>
<keyword evidence="5" id="KW-1185">Reference proteome</keyword>
<dbReference type="InterPro" id="IPR036680">
    <property type="entry name" value="SPOR-like_sf"/>
</dbReference>
<feature type="region of interest" description="Disordered" evidence="1">
    <location>
        <begin position="155"/>
        <end position="182"/>
    </location>
</feature>
<dbReference type="Proteomes" id="UP001156694">
    <property type="component" value="Unassembled WGS sequence"/>
</dbReference>
<name>A0ABQ5VTZ4_9RHOB</name>
<dbReference type="Pfam" id="PF05036">
    <property type="entry name" value="SPOR"/>
    <property type="match status" value="1"/>
</dbReference>
<keyword evidence="2" id="KW-1133">Transmembrane helix</keyword>
<keyword evidence="2" id="KW-0472">Membrane</keyword>
<feature type="transmembrane region" description="Helical" evidence="2">
    <location>
        <begin position="7"/>
        <end position="25"/>
    </location>
</feature>
<dbReference type="EMBL" id="BSNN01000002">
    <property type="protein sequence ID" value="GLQ34809.1"/>
    <property type="molecule type" value="Genomic_DNA"/>
</dbReference>
<evidence type="ECO:0000313" key="5">
    <source>
        <dbReference type="Proteomes" id="UP001156694"/>
    </source>
</evidence>
<dbReference type="PROSITE" id="PS51724">
    <property type="entry name" value="SPOR"/>
    <property type="match status" value="1"/>
</dbReference>
<dbReference type="InterPro" id="IPR007730">
    <property type="entry name" value="SPOR-like_dom"/>
</dbReference>
<keyword evidence="2" id="KW-0812">Transmembrane</keyword>
<dbReference type="Gene3D" id="3.30.70.1070">
    <property type="entry name" value="Sporulation related repeat"/>
    <property type="match status" value="1"/>
</dbReference>
<protein>
    <submittedName>
        <fullName evidence="4">Sporulation protein</fullName>
    </submittedName>
</protein>
<evidence type="ECO:0000256" key="1">
    <source>
        <dbReference type="SAM" id="MobiDB-lite"/>
    </source>
</evidence>
<sequence length="289" mass="30598">MSRFLNLCAATASIGLFAAVIYWGITLSQLDPNQVPVIKAALGPARIAPVDPGGDQANHQGLAVNRIQANGGAGETAMQVVLAPKPRPFQPEDIAGLTQEASQVVAPVAGDATSSPQTLVSATVPSPVPTAAVANAPVSERVLSKEEADVARWETDQEKKAESAEVLPSVVKSKRPPRRPAGLTKLKAPAEKKTLAGKKTTNAAIAKGTPLVQIGAFDNTTVAESEWAKFSIKHHDLMGNRQSVIQKISNSDKTFYRLRIRGFDTSKDAKRFCSALKARGTDCITTTAR</sequence>
<dbReference type="SUPFAM" id="SSF110997">
    <property type="entry name" value="Sporulation related repeat"/>
    <property type="match status" value="1"/>
</dbReference>
<evidence type="ECO:0000256" key="2">
    <source>
        <dbReference type="SAM" id="Phobius"/>
    </source>
</evidence>
<proteinExistence type="predicted"/>
<gene>
    <name evidence="4" type="ORF">GCM10007939_10920</name>
</gene>
<dbReference type="RefSeq" id="WP_284376783.1">
    <property type="nucleotide sequence ID" value="NZ_BSNN01000002.1"/>
</dbReference>
<organism evidence="4 5">
    <name type="scientific">Amylibacter marinus</name>
    <dbReference type="NCBI Taxonomy" id="1475483"/>
    <lineage>
        <taxon>Bacteria</taxon>
        <taxon>Pseudomonadati</taxon>
        <taxon>Pseudomonadota</taxon>
        <taxon>Alphaproteobacteria</taxon>
        <taxon>Rhodobacterales</taxon>
        <taxon>Paracoccaceae</taxon>
        <taxon>Amylibacter</taxon>
    </lineage>
</organism>
<accession>A0ABQ5VTZ4</accession>
<evidence type="ECO:0000313" key="4">
    <source>
        <dbReference type="EMBL" id="GLQ34809.1"/>
    </source>
</evidence>